<name>A0A9N8KCM6_9PEZI</name>
<dbReference type="Gene3D" id="3.30.830.10">
    <property type="entry name" value="Metalloenzyme, LuxS/M16 peptidase-like"/>
    <property type="match status" value="1"/>
</dbReference>
<evidence type="ECO:0000313" key="2">
    <source>
        <dbReference type="EMBL" id="CAD0107172.1"/>
    </source>
</evidence>
<organism evidence="2 3">
    <name type="scientific">Aureobasidium uvarum</name>
    <dbReference type="NCBI Taxonomy" id="2773716"/>
    <lineage>
        <taxon>Eukaryota</taxon>
        <taxon>Fungi</taxon>
        <taxon>Dikarya</taxon>
        <taxon>Ascomycota</taxon>
        <taxon>Pezizomycotina</taxon>
        <taxon>Dothideomycetes</taxon>
        <taxon>Dothideomycetidae</taxon>
        <taxon>Dothideales</taxon>
        <taxon>Saccotheciaceae</taxon>
        <taxon>Aureobasidium</taxon>
    </lineage>
</organism>
<keyword evidence="3" id="KW-1185">Reference proteome</keyword>
<dbReference type="Proteomes" id="UP000745764">
    <property type="component" value="Unassembled WGS sequence"/>
</dbReference>
<dbReference type="EMBL" id="CAINUL010000002">
    <property type="protein sequence ID" value="CAD0107172.1"/>
    <property type="molecule type" value="Genomic_DNA"/>
</dbReference>
<dbReference type="OrthoDB" id="952271at2759"/>
<proteinExistence type="predicted"/>
<evidence type="ECO:0000256" key="1">
    <source>
        <dbReference type="SAM" id="MobiDB-lite"/>
    </source>
</evidence>
<feature type="compositionally biased region" description="Basic and acidic residues" evidence="1">
    <location>
        <begin position="43"/>
        <end position="62"/>
    </location>
</feature>
<accession>A0A9N8KCM6</accession>
<gene>
    <name evidence="2" type="ORF">AWRI4620_LOCUS1427</name>
</gene>
<dbReference type="AlphaFoldDB" id="A0A9N8KCM6"/>
<evidence type="ECO:0000313" key="3">
    <source>
        <dbReference type="Proteomes" id="UP000745764"/>
    </source>
</evidence>
<sequence>MIDFFNTHIDPASKTRSKISTHLLAQAKSADAETIKSSSEQTAEVKDEAASATSSERRVEKQMEEVGTAIRIEDVRSFKASMPLSEAMRPIKDLAEFEDLGAKL</sequence>
<reference evidence="2" key="1">
    <citation type="submission" date="2020-06" db="EMBL/GenBank/DDBJ databases">
        <authorList>
            <person name="Onetto C."/>
        </authorList>
    </citation>
    <scope>NUCLEOTIDE SEQUENCE</scope>
</reference>
<protein>
    <submittedName>
        <fullName evidence="2">Uncharacterized protein</fullName>
    </submittedName>
</protein>
<feature type="region of interest" description="Disordered" evidence="1">
    <location>
        <begin position="29"/>
        <end position="62"/>
    </location>
</feature>
<comment type="caution">
    <text evidence="2">The sequence shown here is derived from an EMBL/GenBank/DDBJ whole genome shotgun (WGS) entry which is preliminary data.</text>
</comment>